<keyword evidence="5 6" id="KW-0472">Membrane</keyword>
<feature type="transmembrane region" description="Helical" evidence="6">
    <location>
        <begin position="6"/>
        <end position="27"/>
    </location>
</feature>
<dbReference type="PANTHER" id="PTHR30086:SF20">
    <property type="entry name" value="ARGININE EXPORTER PROTEIN ARGO-RELATED"/>
    <property type="match status" value="1"/>
</dbReference>
<evidence type="ECO:0000256" key="6">
    <source>
        <dbReference type="SAM" id="Phobius"/>
    </source>
</evidence>
<evidence type="ECO:0000313" key="8">
    <source>
        <dbReference type="Proteomes" id="UP000824112"/>
    </source>
</evidence>
<evidence type="ECO:0000256" key="4">
    <source>
        <dbReference type="ARBA" id="ARBA00022989"/>
    </source>
</evidence>
<keyword evidence="4 6" id="KW-1133">Transmembrane helix</keyword>
<name>A0A9D1SCC5_9BACT</name>
<reference evidence="7" key="1">
    <citation type="submission" date="2020-10" db="EMBL/GenBank/DDBJ databases">
        <authorList>
            <person name="Gilroy R."/>
        </authorList>
    </citation>
    <scope>NUCLEOTIDE SEQUENCE</scope>
    <source>
        <strain evidence="7">CHK158-818</strain>
    </source>
</reference>
<organism evidence="7 8">
    <name type="scientific">Candidatus Gallibacteroides avistercoris</name>
    <dbReference type="NCBI Taxonomy" id="2840833"/>
    <lineage>
        <taxon>Bacteria</taxon>
        <taxon>Pseudomonadati</taxon>
        <taxon>Bacteroidota</taxon>
        <taxon>Bacteroidia</taxon>
        <taxon>Bacteroidales</taxon>
        <taxon>Bacteroidaceae</taxon>
        <taxon>Bacteroidaceae incertae sedis</taxon>
        <taxon>Candidatus Gallibacteroides</taxon>
    </lineage>
</organism>
<keyword evidence="3 6" id="KW-0812">Transmembrane</keyword>
<dbReference type="PANTHER" id="PTHR30086">
    <property type="entry name" value="ARGININE EXPORTER PROTEIN ARGO"/>
    <property type="match status" value="1"/>
</dbReference>
<comment type="subcellular location">
    <subcellularLocation>
        <location evidence="1">Cell membrane</location>
        <topology evidence="1">Multi-pass membrane protein</topology>
    </subcellularLocation>
</comment>
<dbReference type="EMBL" id="DVNA01000087">
    <property type="protein sequence ID" value="HIU54905.1"/>
    <property type="molecule type" value="Genomic_DNA"/>
</dbReference>
<evidence type="ECO:0000256" key="5">
    <source>
        <dbReference type="ARBA" id="ARBA00023136"/>
    </source>
</evidence>
<gene>
    <name evidence="7" type="ORF">IAB03_03740</name>
</gene>
<comment type="caution">
    <text evidence="7">The sequence shown here is derived from an EMBL/GenBank/DDBJ whole genome shotgun (WGS) entry which is preliminary data.</text>
</comment>
<evidence type="ECO:0000256" key="2">
    <source>
        <dbReference type="ARBA" id="ARBA00022475"/>
    </source>
</evidence>
<dbReference type="AlphaFoldDB" id="A0A9D1SCC5"/>
<feature type="transmembrane region" description="Helical" evidence="6">
    <location>
        <begin position="39"/>
        <end position="60"/>
    </location>
</feature>
<accession>A0A9D1SCC5</accession>
<dbReference type="GO" id="GO:0015171">
    <property type="term" value="F:amino acid transmembrane transporter activity"/>
    <property type="evidence" value="ECO:0007669"/>
    <property type="project" value="TreeGrafter"/>
</dbReference>
<evidence type="ECO:0000256" key="3">
    <source>
        <dbReference type="ARBA" id="ARBA00022692"/>
    </source>
</evidence>
<feature type="transmembrane region" description="Helical" evidence="6">
    <location>
        <begin position="182"/>
        <end position="205"/>
    </location>
</feature>
<dbReference type="Pfam" id="PF01810">
    <property type="entry name" value="LysE"/>
    <property type="match status" value="1"/>
</dbReference>
<feature type="transmembrane region" description="Helical" evidence="6">
    <location>
        <begin position="112"/>
        <end position="133"/>
    </location>
</feature>
<feature type="transmembrane region" description="Helical" evidence="6">
    <location>
        <begin position="72"/>
        <end position="91"/>
    </location>
</feature>
<protein>
    <submittedName>
        <fullName evidence="7">LysE family transporter</fullName>
    </submittedName>
</protein>
<evidence type="ECO:0000313" key="7">
    <source>
        <dbReference type="EMBL" id="HIU54905.1"/>
    </source>
</evidence>
<sequence>MLYTIIKGFAIGILVSAPMGPIGVLCIQRTLNRGRWSGFVTGVGASLSDLVYAVLTGLGMSIVVDFVASNQSLLQIIGSFVLVGFGVYLYKQNPMRNIRKQHLGKKNYTQDFLTSFFLTFSNPLILFLFIGLFARLNFFVAESKLIHVIVGYTSIVMGAVCWWFTITYFINKVRKKFNVRSIWLINRIIGLVIIVMSIVGFVMGLKDFVATIKY</sequence>
<keyword evidence="2" id="KW-1003">Cell membrane</keyword>
<evidence type="ECO:0000256" key="1">
    <source>
        <dbReference type="ARBA" id="ARBA00004651"/>
    </source>
</evidence>
<dbReference type="InterPro" id="IPR001123">
    <property type="entry name" value="LeuE-type"/>
</dbReference>
<dbReference type="Proteomes" id="UP000824112">
    <property type="component" value="Unassembled WGS sequence"/>
</dbReference>
<dbReference type="GO" id="GO:0005886">
    <property type="term" value="C:plasma membrane"/>
    <property type="evidence" value="ECO:0007669"/>
    <property type="project" value="UniProtKB-SubCell"/>
</dbReference>
<reference evidence="7" key="2">
    <citation type="journal article" date="2021" name="PeerJ">
        <title>Extensive microbial diversity within the chicken gut microbiome revealed by metagenomics and culture.</title>
        <authorList>
            <person name="Gilroy R."/>
            <person name="Ravi A."/>
            <person name="Getino M."/>
            <person name="Pursley I."/>
            <person name="Horton D.L."/>
            <person name="Alikhan N.F."/>
            <person name="Baker D."/>
            <person name="Gharbi K."/>
            <person name="Hall N."/>
            <person name="Watson M."/>
            <person name="Adriaenssens E.M."/>
            <person name="Foster-Nyarko E."/>
            <person name="Jarju S."/>
            <person name="Secka A."/>
            <person name="Antonio M."/>
            <person name="Oren A."/>
            <person name="Chaudhuri R.R."/>
            <person name="La Ragione R."/>
            <person name="Hildebrand F."/>
            <person name="Pallen M.J."/>
        </authorList>
    </citation>
    <scope>NUCLEOTIDE SEQUENCE</scope>
    <source>
        <strain evidence="7">CHK158-818</strain>
    </source>
</reference>
<proteinExistence type="predicted"/>
<feature type="transmembrane region" description="Helical" evidence="6">
    <location>
        <begin position="145"/>
        <end position="170"/>
    </location>
</feature>